<evidence type="ECO:0000256" key="5">
    <source>
        <dbReference type="ARBA" id="ARBA00022989"/>
    </source>
</evidence>
<feature type="transmembrane region" description="Helical" evidence="7">
    <location>
        <begin position="384"/>
        <end position="404"/>
    </location>
</feature>
<dbReference type="InterPro" id="IPR036259">
    <property type="entry name" value="MFS_trans_sf"/>
</dbReference>
<gene>
    <name evidence="9" type="ORF">Asera_45170</name>
</gene>
<dbReference type="CDD" id="cd06173">
    <property type="entry name" value="MFS_MefA_like"/>
    <property type="match status" value="1"/>
</dbReference>
<dbReference type="InterPro" id="IPR020846">
    <property type="entry name" value="MFS_dom"/>
</dbReference>
<feature type="transmembrane region" description="Helical" evidence="7">
    <location>
        <begin position="317"/>
        <end position="337"/>
    </location>
</feature>
<reference evidence="9" key="1">
    <citation type="submission" date="2020-08" db="EMBL/GenBank/DDBJ databases">
        <title>Whole genome shotgun sequence of Actinocatenispora sera NBRC 101916.</title>
        <authorList>
            <person name="Komaki H."/>
            <person name="Tamura T."/>
        </authorList>
    </citation>
    <scope>NUCLEOTIDE SEQUENCE</scope>
    <source>
        <strain evidence="9">NBRC 101916</strain>
    </source>
</reference>
<evidence type="ECO:0000256" key="3">
    <source>
        <dbReference type="ARBA" id="ARBA00022475"/>
    </source>
</evidence>
<dbReference type="PROSITE" id="PS50850">
    <property type="entry name" value="MFS"/>
    <property type="match status" value="1"/>
</dbReference>
<evidence type="ECO:0000313" key="9">
    <source>
        <dbReference type="EMBL" id="BCJ30409.1"/>
    </source>
</evidence>
<dbReference type="GO" id="GO:0005886">
    <property type="term" value="C:plasma membrane"/>
    <property type="evidence" value="ECO:0007669"/>
    <property type="project" value="UniProtKB-SubCell"/>
</dbReference>
<dbReference type="PANTHER" id="PTHR23513:SF6">
    <property type="entry name" value="MAJOR FACILITATOR SUPERFAMILY ASSOCIATED DOMAIN-CONTAINING PROTEIN"/>
    <property type="match status" value="1"/>
</dbReference>
<feature type="domain" description="Major facilitator superfamily (MFS) profile" evidence="8">
    <location>
        <begin position="229"/>
        <end position="416"/>
    </location>
</feature>
<feature type="transmembrane region" description="Helical" evidence="7">
    <location>
        <begin position="232"/>
        <end position="254"/>
    </location>
</feature>
<keyword evidence="5 7" id="KW-1133">Transmembrane helix</keyword>
<feature type="transmembrane region" description="Helical" evidence="7">
    <location>
        <begin position="31"/>
        <end position="49"/>
    </location>
</feature>
<feature type="transmembrane region" description="Helical" evidence="7">
    <location>
        <begin position="55"/>
        <end position="76"/>
    </location>
</feature>
<evidence type="ECO:0000256" key="7">
    <source>
        <dbReference type="SAM" id="Phobius"/>
    </source>
</evidence>
<dbReference type="PANTHER" id="PTHR23513">
    <property type="entry name" value="INTEGRAL MEMBRANE EFFLUX PROTEIN-RELATED"/>
    <property type="match status" value="1"/>
</dbReference>
<feature type="transmembrane region" description="Helical" evidence="7">
    <location>
        <begin position="266"/>
        <end position="283"/>
    </location>
</feature>
<evidence type="ECO:0000313" key="10">
    <source>
        <dbReference type="Proteomes" id="UP000680750"/>
    </source>
</evidence>
<feature type="transmembrane region" description="Helical" evidence="7">
    <location>
        <begin position="114"/>
        <end position="140"/>
    </location>
</feature>
<evidence type="ECO:0000256" key="1">
    <source>
        <dbReference type="ARBA" id="ARBA00004651"/>
    </source>
</evidence>
<dbReference type="Pfam" id="PF05977">
    <property type="entry name" value="MFS_3"/>
    <property type="match status" value="1"/>
</dbReference>
<dbReference type="EMBL" id="AP023354">
    <property type="protein sequence ID" value="BCJ30409.1"/>
    <property type="molecule type" value="Genomic_DNA"/>
</dbReference>
<evidence type="ECO:0000256" key="6">
    <source>
        <dbReference type="ARBA" id="ARBA00023136"/>
    </source>
</evidence>
<proteinExistence type="predicted"/>
<sequence length="416" mass="42139">MKIDCRAMWIPLARWAGGGQRDLRLLLTGRTVSLVGSWLLVVAVPYQVFRITGSTLATSLTLLLQAAPPLLVGPVAGAVADRIDRRTILVAADLGAAAGVALMLFATTPQRLPLLYLGLFVESAATCFFTPAITAVLPIVAGTGPGLVRANAALAFVGGAVRLGGPPAGTVLLSAFGPTAVVAIDLASYLVSAALSAALRRAPTGPPASGRRLSGDLREGVRLVARSRLLRGMLGTALVFGTANAALTALLVPLVAVRLGNPGSDVGYLLGGLGVGYLAGAAISRRIVARYPTRTVLAVCYLAIGAGYLVMVDAPTLLVATIGTALAGAPGATMLVATQHRLQVETPNAVLGRARAAFSAADALGLVAGSLVAPAAVALTGLPVALNLFALATVATAVAVRILMPEPVRRLRRGGS</sequence>
<dbReference type="KEGG" id="aser:Asera_45170"/>
<keyword evidence="3" id="KW-1003">Cell membrane</keyword>
<evidence type="ECO:0000256" key="4">
    <source>
        <dbReference type="ARBA" id="ARBA00022692"/>
    </source>
</evidence>
<feature type="transmembrane region" description="Helical" evidence="7">
    <location>
        <begin position="357"/>
        <end position="378"/>
    </location>
</feature>
<dbReference type="Gene3D" id="1.20.1250.20">
    <property type="entry name" value="MFS general substrate transporter like domains"/>
    <property type="match status" value="1"/>
</dbReference>
<dbReference type="Proteomes" id="UP000680750">
    <property type="component" value="Chromosome"/>
</dbReference>
<keyword evidence="4 7" id="KW-0812">Transmembrane</keyword>
<comment type="subcellular location">
    <subcellularLocation>
        <location evidence="1">Cell membrane</location>
        <topology evidence="1">Multi-pass membrane protein</topology>
    </subcellularLocation>
</comment>
<dbReference type="SUPFAM" id="SSF103473">
    <property type="entry name" value="MFS general substrate transporter"/>
    <property type="match status" value="1"/>
</dbReference>
<dbReference type="InterPro" id="IPR010290">
    <property type="entry name" value="TM_effector"/>
</dbReference>
<keyword evidence="6 7" id="KW-0472">Membrane</keyword>
<evidence type="ECO:0000259" key="8">
    <source>
        <dbReference type="PROSITE" id="PS50850"/>
    </source>
</evidence>
<dbReference type="GO" id="GO:0022857">
    <property type="term" value="F:transmembrane transporter activity"/>
    <property type="evidence" value="ECO:0007669"/>
    <property type="project" value="InterPro"/>
</dbReference>
<feature type="transmembrane region" description="Helical" evidence="7">
    <location>
        <begin position="88"/>
        <end position="108"/>
    </location>
</feature>
<keyword evidence="2" id="KW-0813">Transport</keyword>
<evidence type="ECO:0000256" key="2">
    <source>
        <dbReference type="ARBA" id="ARBA00022448"/>
    </source>
</evidence>
<organism evidence="9 10">
    <name type="scientific">Actinocatenispora sera</name>
    <dbReference type="NCBI Taxonomy" id="390989"/>
    <lineage>
        <taxon>Bacteria</taxon>
        <taxon>Bacillati</taxon>
        <taxon>Actinomycetota</taxon>
        <taxon>Actinomycetes</taxon>
        <taxon>Micromonosporales</taxon>
        <taxon>Micromonosporaceae</taxon>
        <taxon>Actinocatenispora</taxon>
    </lineage>
</organism>
<dbReference type="AlphaFoldDB" id="A0A810L5R1"/>
<protein>
    <submittedName>
        <fullName evidence="9">MFS transporter</fullName>
    </submittedName>
</protein>
<accession>A0A810L5R1</accession>
<name>A0A810L5R1_9ACTN</name>
<keyword evidence="10" id="KW-1185">Reference proteome</keyword>
<feature type="transmembrane region" description="Helical" evidence="7">
    <location>
        <begin position="295"/>
        <end position="311"/>
    </location>
</feature>